<comment type="subcellular location">
    <subcellularLocation>
        <location evidence="1">Nucleus</location>
        <location evidence="1">Nucleolus</location>
    </subcellularLocation>
</comment>
<dbReference type="InterPro" id="IPR000504">
    <property type="entry name" value="RRM_dom"/>
</dbReference>
<dbReference type="GO" id="GO:0003723">
    <property type="term" value="F:RNA binding"/>
    <property type="evidence" value="ECO:0007669"/>
    <property type="project" value="UniProtKB-UniRule"/>
</dbReference>
<feature type="compositionally biased region" description="Low complexity" evidence="5">
    <location>
        <begin position="628"/>
        <end position="646"/>
    </location>
</feature>
<feature type="compositionally biased region" description="Acidic residues" evidence="5">
    <location>
        <begin position="668"/>
        <end position="679"/>
    </location>
</feature>
<feature type="region of interest" description="Disordered" evidence="5">
    <location>
        <begin position="740"/>
        <end position="905"/>
    </location>
</feature>
<dbReference type="AlphaFoldDB" id="A0AAX4JMD9"/>
<dbReference type="PANTHER" id="PTHR48029:SF1">
    <property type="entry name" value="NUCLEOLAR PROTEIN 8"/>
    <property type="match status" value="1"/>
</dbReference>
<protein>
    <recommendedName>
        <fullName evidence="6">RRM domain-containing protein</fullName>
    </recommendedName>
</protein>
<dbReference type="Proteomes" id="UP001355207">
    <property type="component" value="Chromosome 1"/>
</dbReference>
<gene>
    <name evidence="7" type="ORF">L201_000889</name>
</gene>
<dbReference type="CDD" id="cd12226">
    <property type="entry name" value="RRM_NOL8"/>
    <property type="match status" value="1"/>
</dbReference>
<evidence type="ECO:0000313" key="7">
    <source>
        <dbReference type="EMBL" id="WWC86018.1"/>
    </source>
</evidence>
<feature type="domain" description="RRM" evidence="6">
    <location>
        <begin position="8"/>
        <end position="87"/>
    </location>
</feature>
<evidence type="ECO:0000256" key="5">
    <source>
        <dbReference type="SAM" id="MobiDB-lite"/>
    </source>
</evidence>
<dbReference type="SMART" id="SM00360">
    <property type="entry name" value="RRM"/>
    <property type="match status" value="1"/>
</dbReference>
<feature type="compositionally biased region" description="Basic and acidic residues" evidence="5">
    <location>
        <begin position="90"/>
        <end position="105"/>
    </location>
</feature>
<keyword evidence="8" id="KW-1185">Reference proteome</keyword>
<dbReference type="InterPro" id="IPR012677">
    <property type="entry name" value="Nucleotide-bd_a/b_plait_sf"/>
</dbReference>
<evidence type="ECO:0000256" key="2">
    <source>
        <dbReference type="ARBA" id="ARBA00022884"/>
    </source>
</evidence>
<evidence type="ECO:0000313" key="8">
    <source>
        <dbReference type="Proteomes" id="UP001355207"/>
    </source>
</evidence>
<feature type="compositionally biased region" description="Polar residues" evidence="5">
    <location>
        <begin position="796"/>
        <end position="807"/>
    </location>
</feature>
<dbReference type="InterPro" id="IPR034138">
    <property type="entry name" value="NOP8_RRM"/>
</dbReference>
<feature type="region of interest" description="Disordered" evidence="5">
    <location>
        <begin position="532"/>
        <end position="697"/>
    </location>
</feature>
<feature type="compositionally biased region" description="Pro residues" evidence="5">
    <location>
        <begin position="472"/>
        <end position="481"/>
    </location>
</feature>
<organism evidence="7 8">
    <name type="scientific">Kwoniella dendrophila CBS 6074</name>
    <dbReference type="NCBI Taxonomy" id="1295534"/>
    <lineage>
        <taxon>Eukaryota</taxon>
        <taxon>Fungi</taxon>
        <taxon>Dikarya</taxon>
        <taxon>Basidiomycota</taxon>
        <taxon>Agaricomycotina</taxon>
        <taxon>Tremellomycetes</taxon>
        <taxon>Tremellales</taxon>
        <taxon>Cryptococcaceae</taxon>
        <taxon>Kwoniella</taxon>
    </lineage>
</organism>
<keyword evidence="3" id="KW-0539">Nucleus</keyword>
<accession>A0AAX4JMD9</accession>
<dbReference type="RefSeq" id="XP_066072781.1">
    <property type="nucleotide sequence ID" value="XM_066216684.1"/>
</dbReference>
<dbReference type="SUPFAM" id="SSF54928">
    <property type="entry name" value="RNA-binding domain, RBD"/>
    <property type="match status" value="1"/>
</dbReference>
<dbReference type="PROSITE" id="PS50102">
    <property type="entry name" value="RRM"/>
    <property type="match status" value="1"/>
</dbReference>
<keyword evidence="2 4" id="KW-0694">RNA-binding</keyword>
<feature type="region of interest" description="Disordered" evidence="5">
    <location>
        <begin position="90"/>
        <end position="120"/>
    </location>
</feature>
<sequence>MVDAVVTKRLHVGGLTPAITTAHIKERFSSFGTVSDVEELGPDALGQPRPFTFLTLQSTPVQLKKCLNILSGSFWRGTQLRLSEAKPNFTEKYKEPESSQEEKRKLLEKKRKRVESSRGEDVGKLAQDIRLVTPKIAEKKKFWITQHKDGEDCSSRIIRPITIRPSHPIGKPLIDNQNQSLIQQKLQKKDTMKTKKRTLKGPPARLRRKVINPISWGSIYVTGDQLNKIYGNDDDEKEKVAGDWEFEEFSDNDEEEQDENPESIIGIWKKIDKNGDIIEENLVKGNKKRKLQIQNEDEYNYGEFDFDNINLKTHTHRANQDDSSPLFGHRELPQGEEEGNSREGSSSPLFPSRQIANEDTSSTSSEAEHESASSPLFPTRKAIAEERERSASPLFPIRNNEDVPPPSSPRFPSRSVKPDITNAAEQPSSPLFPARKAHSPKKGTPSDAEGENVQKQFSPLFPIRNAKSPSPIRLPTPPPAKKLPMKPKINLPEQVLASARAEKSSALGLLSSFIGESSPSTKKEKIVWEVYPESDDDDIEYGRGRSKSNALETPIITKKAKKEESVNIQEPDLNIPINQEPVDASSASSSSSSSDSGSSSSSSSSGSSDNDDKMDVDKPAGNGENEESSTSGSGSGSSSSGSSSGSGDDDDGDDDDSSSESDSTGSESDSDSEDSDEEEEVKKTTDEIPTKTSGLKEMFAPSAAVINGSSSLNFGSTSNVTSGGGFSLMANFGDEIEIDEDMDIPLPPSETELSSSKDRQENEEGLQPLQLLTSSSSRGKVKFDSNSSELPLFFTLPTTQDQSTSATRKGESRNLYNELYTGVPIIPSTTSYDDDGNYGQQRQQHGQYGQQNQYGQNGYYQNQQYQGEAEQGGDEEEEEVKTTALPGFNKENGETDEQMKTKWENEKLDLTQAWKKRFREAKKSKRRKGGEEVE</sequence>
<feature type="compositionally biased region" description="Acidic residues" evidence="5">
    <location>
        <begin position="647"/>
        <end position="659"/>
    </location>
</feature>
<dbReference type="PANTHER" id="PTHR48029">
    <property type="entry name" value="NUCLEOLAR PROTEIN 8"/>
    <property type="match status" value="1"/>
</dbReference>
<feature type="region of interest" description="Disordered" evidence="5">
    <location>
        <begin position="317"/>
        <end position="487"/>
    </location>
</feature>
<feature type="compositionally biased region" description="Basic and acidic residues" evidence="5">
    <location>
        <begin position="680"/>
        <end position="689"/>
    </location>
</feature>
<feature type="compositionally biased region" description="Basic and acidic residues" evidence="5">
    <location>
        <begin position="891"/>
        <end position="905"/>
    </location>
</feature>
<reference evidence="7 8" key="1">
    <citation type="submission" date="2024-01" db="EMBL/GenBank/DDBJ databases">
        <title>Comparative genomics of Cryptococcus and Kwoniella reveals pathogenesis evolution and contrasting modes of karyotype evolution via chromosome fusion or intercentromeric recombination.</title>
        <authorList>
            <person name="Coelho M.A."/>
            <person name="David-Palma M."/>
            <person name="Shea T."/>
            <person name="Bowers K."/>
            <person name="McGinley-Smith S."/>
            <person name="Mohammad A.W."/>
            <person name="Gnirke A."/>
            <person name="Yurkov A.M."/>
            <person name="Nowrousian M."/>
            <person name="Sun S."/>
            <person name="Cuomo C.A."/>
            <person name="Heitman J."/>
        </authorList>
    </citation>
    <scope>NUCLEOTIDE SEQUENCE [LARGE SCALE GENOMIC DNA]</scope>
    <source>
        <strain evidence="7 8">CBS 6074</strain>
    </source>
</reference>
<feature type="compositionally biased region" description="Low complexity" evidence="5">
    <location>
        <begin position="766"/>
        <end position="777"/>
    </location>
</feature>
<dbReference type="InterPro" id="IPR035979">
    <property type="entry name" value="RBD_domain_sf"/>
</dbReference>
<dbReference type="GO" id="GO:0005730">
    <property type="term" value="C:nucleolus"/>
    <property type="evidence" value="ECO:0007669"/>
    <property type="project" value="UniProtKB-SubCell"/>
</dbReference>
<feature type="compositionally biased region" description="Low complexity" evidence="5">
    <location>
        <begin position="583"/>
        <end position="608"/>
    </location>
</feature>
<evidence type="ECO:0000256" key="4">
    <source>
        <dbReference type="PROSITE-ProRule" id="PRU00176"/>
    </source>
</evidence>
<feature type="compositionally biased region" description="Low complexity" evidence="5">
    <location>
        <begin position="837"/>
        <end position="869"/>
    </location>
</feature>
<evidence type="ECO:0000259" key="6">
    <source>
        <dbReference type="PROSITE" id="PS50102"/>
    </source>
</evidence>
<evidence type="ECO:0000256" key="3">
    <source>
        <dbReference type="ARBA" id="ARBA00023242"/>
    </source>
</evidence>
<dbReference type="Gene3D" id="3.30.70.330">
    <property type="match status" value="1"/>
</dbReference>
<dbReference type="GeneID" id="91091561"/>
<proteinExistence type="predicted"/>
<dbReference type="EMBL" id="CP144098">
    <property type="protein sequence ID" value="WWC86018.1"/>
    <property type="molecule type" value="Genomic_DNA"/>
</dbReference>
<name>A0AAX4JMD9_9TREE</name>
<evidence type="ECO:0000256" key="1">
    <source>
        <dbReference type="ARBA" id="ARBA00004604"/>
    </source>
</evidence>